<keyword evidence="1 7" id="KW-1003">Cell membrane</keyword>
<accession>K2JYM5</accession>
<keyword evidence="9" id="KW-1185">Reference proteome</keyword>
<dbReference type="AlphaFoldDB" id="K2JYM5"/>
<evidence type="ECO:0000256" key="7">
    <source>
        <dbReference type="RuleBase" id="RU362064"/>
    </source>
</evidence>
<dbReference type="Pfam" id="PF04347">
    <property type="entry name" value="FliO"/>
    <property type="match status" value="1"/>
</dbReference>
<dbReference type="STRING" id="740709.A10D4_12076"/>
<comment type="similarity">
    <text evidence="6 7">Belongs to the FliO/MopB family.</text>
</comment>
<evidence type="ECO:0000256" key="5">
    <source>
        <dbReference type="ARBA" id="ARBA00023143"/>
    </source>
</evidence>
<dbReference type="PANTHER" id="PTHR38766">
    <property type="entry name" value="FLAGELLAR PROTEIN FLIO"/>
    <property type="match status" value="1"/>
</dbReference>
<evidence type="ECO:0000256" key="3">
    <source>
        <dbReference type="ARBA" id="ARBA00022989"/>
    </source>
</evidence>
<dbReference type="GO" id="GO:0005886">
    <property type="term" value="C:plasma membrane"/>
    <property type="evidence" value="ECO:0007669"/>
    <property type="project" value="UniProtKB-SubCell"/>
</dbReference>
<evidence type="ECO:0000256" key="6">
    <source>
        <dbReference type="ARBA" id="ARBA00037937"/>
    </source>
</evidence>
<dbReference type="InterPro" id="IPR022781">
    <property type="entry name" value="Flagellar_biosynth_FliO"/>
</dbReference>
<keyword evidence="4" id="KW-0472">Membrane</keyword>
<dbReference type="eggNOG" id="COG3190">
    <property type="taxonomic scope" value="Bacteria"/>
</dbReference>
<dbReference type="PANTHER" id="PTHR38766:SF1">
    <property type="entry name" value="FLAGELLAR PROTEIN FLIO"/>
    <property type="match status" value="1"/>
</dbReference>
<name>K2JYM5_9GAMM</name>
<evidence type="ECO:0000256" key="4">
    <source>
        <dbReference type="ARBA" id="ARBA00023136"/>
    </source>
</evidence>
<keyword evidence="5 7" id="KW-0975">Bacterial flagellum</keyword>
<keyword evidence="8" id="KW-0966">Cell projection</keyword>
<gene>
    <name evidence="8" type="ORF">A10D4_12076</name>
</gene>
<evidence type="ECO:0000313" key="8">
    <source>
        <dbReference type="EMBL" id="EKE80518.1"/>
    </source>
</evidence>
<evidence type="ECO:0000313" key="9">
    <source>
        <dbReference type="Proteomes" id="UP000014115"/>
    </source>
</evidence>
<dbReference type="NCBIfam" id="TIGR03500">
    <property type="entry name" value="FliO_TIGR"/>
    <property type="match status" value="1"/>
</dbReference>
<keyword evidence="3" id="KW-1133">Transmembrane helix</keyword>
<keyword evidence="8" id="KW-0282">Flagellum</keyword>
<evidence type="ECO:0000256" key="2">
    <source>
        <dbReference type="ARBA" id="ARBA00022692"/>
    </source>
</evidence>
<dbReference type="GO" id="GO:0044781">
    <property type="term" value="P:bacterial-type flagellum organization"/>
    <property type="evidence" value="ECO:0007669"/>
    <property type="project" value="UniProtKB-UniRule"/>
</dbReference>
<dbReference type="PATRIC" id="fig|740709.3.peg.2439"/>
<organism evidence="8 9">
    <name type="scientific">Idiomarina xiamenensis 10-D-4</name>
    <dbReference type="NCBI Taxonomy" id="740709"/>
    <lineage>
        <taxon>Bacteria</taxon>
        <taxon>Pseudomonadati</taxon>
        <taxon>Pseudomonadota</taxon>
        <taxon>Gammaproteobacteria</taxon>
        <taxon>Alteromonadales</taxon>
        <taxon>Idiomarinaceae</taxon>
        <taxon>Idiomarina</taxon>
    </lineage>
</organism>
<protein>
    <recommendedName>
        <fullName evidence="7">Flagellar protein</fullName>
    </recommendedName>
</protein>
<sequence length="123" mass="13278">MGSPAYAQAQTGPINGKDIGAMLLSLLVVLALIFVLAAALRKLNTRMQRGGGMQVLSSLSLGQKERLLVVQVGDDKLLLGVTPHAVQLLKTLPEDFAIKAVSTEQQSLPFTEQLKQQLKKKRS</sequence>
<keyword evidence="8" id="KW-0969">Cilium</keyword>
<dbReference type="Proteomes" id="UP000014115">
    <property type="component" value="Unassembled WGS sequence"/>
</dbReference>
<proteinExistence type="inferred from homology"/>
<comment type="subcellular location">
    <subcellularLocation>
        <location evidence="7">Cell membrane</location>
    </subcellularLocation>
    <subcellularLocation>
        <location evidence="7">Bacterial flagellum basal body</location>
    </subcellularLocation>
</comment>
<dbReference type="InterPro" id="IPR052205">
    <property type="entry name" value="FliO/MopB"/>
</dbReference>
<comment type="caution">
    <text evidence="8">The sequence shown here is derived from an EMBL/GenBank/DDBJ whole genome shotgun (WGS) entry which is preliminary data.</text>
</comment>
<dbReference type="EMBL" id="AMRG01000018">
    <property type="protein sequence ID" value="EKE80518.1"/>
    <property type="molecule type" value="Genomic_DNA"/>
</dbReference>
<reference evidence="8 9" key="1">
    <citation type="journal article" date="2012" name="J. Bacteriol.">
        <title>Genome Sequence of Idiomarina xiamenensis Type Strain 10-D-4.</title>
        <authorList>
            <person name="Lai Q."/>
            <person name="Wang L."/>
            <person name="Wang W."/>
            <person name="Shao Z."/>
        </authorList>
    </citation>
    <scope>NUCLEOTIDE SEQUENCE [LARGE SCALE GENOMIC DNA]</scope>
    <source>
        <strain evidence="8 9">10-D-4</strain>
    </source>
</reference>
<evidence type="ECO:0000256" key="1">
    <source>
        <dbReference type="ARBA" id="ARBA00022475"/>
    </source>
</evidence>
<keyword evidence="2" id="KW-0812">Transmembrane</keyword>
<dbReference type="GO" id="GO:0009425">
    <property type="term" value="C:bacterial-type flagellum basal body"/>
    <property type="evidence" value="ECO:0007669"/>
    <property type="project" value="UniProtKB-SubCell"/>
</dbReference>